<proteinExistence type="predicted"/>
<comment type="caution">
    <text evidence="2">The sequence shown here is derived from an EMBL/GenBank/DDBJ whole genome shotgun (WGS) entry which is preliminary data.</text>
</comment>
<name>A0ABR2LA33_9EUKA</name>
<dbReference type="InterPro" id="IPR035974">
    <property type="entry name" value="Rap/Ran-GAP_sf"/>
</dbReference>
<evidence type="ECO:0000313" key="2">
    <source>
        <dbReference type="EMBL" id="KAK8900223.1"/>
    </source>
</evidence>
<organism evidence="2 3">
    <name type="scientific">Tritrichomonas musculus</name>
    <dbReference type="NCBI Taxonomy" id="1915356"/>
    <lineage>
        <taxon>Eukaryota</taxon>
        <taxon>Metamonada</taxon>
        <taxon>Parabasalia</taxon>
        <taxon>Tritrichomonadida</taxon>
        <taxon>Tritrichomonadidae</taxon>
        <taxon>Tritrichomonas</taxon>
    </lineage>
</organism>
<feature type="region of interest" description="Disordered" evidence="1">
    <location>
        <begin position="1017"/>
        <end position="1037"/>
    </location>
</feature>
<sequence>MKKSHHADITKPDTPSDEIRKELENFYIYLVKCQDKHSLIKIKSKNKVTKMISNISVMIQNSSININPHLDEVKLILAFLVSPNIEDTDIRSNAINCLFLLIPYLDNFNKDYLSPIIDSLFSLSTEVDKKQKSSKRIVVSNIFSRFIKQMKSETDKKKRIMWLKIIFYCIFPSLQRQQDPTILSECSNTCIESINRMIAKATDTNSMDFFLKEENSFIIFETASILKNLYNSDDRKLTVLFYSRIFPCSFYYIDLDLSTHKFDKKDDMSEILQNRRYSGWGGPNLLASFNSQPRPFFYQIVNQIVNSTIKDSFMILLEPMLEALCFMLNKIKSSTDIASDIIDLYFIIMRLRNVVKLSFLASTNMSLIDTSFTCMIMYITQKNPLYKEFFPFFLSFYLSILFDSKNINIQEVYNFVSSIISISNIKEVSKTNVMPQICVHVIAMISIALSPFLLDIPKEQSRAFLTNTMEMKISMKPLSLTLMRRITTSNIYFFLQIIGCEFSEIIDHETFQSSSSYPETPPITDSEVNVQLTSKSAGVSKSVVDIKKDNADQSLKSDNWTKETASKFILNLIEAIDSTIGFLASTTVADILLCVLKETSNSNADFIFEKIIPILFFNALNKKPELHVFIPVLHKLVRNAFRYGYLNVDMSHDWFRVFQKYIFSSGSKDIKNELILAAAQSISHGFPMAMSLIPMFIVLINNTFNPDSRLFENESKEELDNISFTKNIHLICSCLAEIIIVSKNNPLFSRSLPIIDGSLRNTILKIFAYNQAFASAFETILLSHGGLKTKCLLLLQNICATFNPNDLKNVEKLIMLLLFNQIIGRNDEYDEENNSIIETILIDNFLKPERLLSLSIEFHQMLKLLLQYSNIVMAKFPNLISSIIYSVSIVFVEQKPIKIDQYEFLLRFVTYLAIITDNNMIMYQCLNIISLPTTAPDKRFILDNAFDTFIYNYKKKINVVNLKFNDMFLFIDSETIYSLKFNYHNDEDKINTLAVQISKENGSNNYVLKYINNSTKERQSINSNDDAKSENSNKPNNRKSKINFKLLREFMCYPSTALLFDVLSESNDCVIKGINKNSKCTDIVNKAFTRDQHNFIDAGVIFIGKNQIHKEEFLANEWENVSKTFSLFLSSIGKLYKPTEIPFLFNNSDIVFNELKNDKAVLCWSDIFHKVIYSVSPLANYGDENRQTQSWNRFKNKRYLVIWLENAKQIDFFAEGFLSEGRLDYAFVVRPYDKNMAILNFFQKRTNSPVFGFFKKSMLLPFDLIGFTISSMLVLCYDMNKQLHESPAVASEKIKQYKDLYENELGNDTIMFSS</sequence>
<evidence type="ECO:0000313" key="3">
    <source>
        <dbReference type="Proteomes" id="UP001470230"/>
    </source>
</evidence>
<protein>
    <recommendedName>
        <fullName evidence="4">Rap-GAP domain-containing protein</fullName>
    </recommendedName>
</protein>
<dbReference type="SUPFAM" id="SSF48371">
    <property type="entry name" value="ARM repeat"/>
    <property type="match status" value="1"/>
</dbReference>
<evidence type="ECO:0000256" key="1">
    <source>
        <dbReference type="SAM" id="MobiDB-lite"/>
    </source>
</evidence>
<reference evidence="2 3" key="1">
    <citation type="submission" date="2024-04" db="EMBL/GenBank/DDBJ databases">
        <title>Tritrichomonas musculus Genome.</title>
        <authorList>
            <person name="Alves-Ferreira E."/>
            <person name="Grigg M."/>
            <person name="Lorenzi H."/>
            <person name="Galac M."/>
        </authorList>
    </citation>
    <scope>NUCLEOTIDE SEQUENCE [LARGE SCALE GENOMIC DNA]</scope>
    <source>
        <strain evidence="2 3">EAF2021</strain>
    </source>
</reference>
<accession>A0ABR2LA33</accession>
<dbReference type="EMBL" id="JAPFFF010000001">
    <property type="protein sequence ID" value="KAK8900223.1"/>
    <property type="molecule type" value="Genomic_DNA"/>
</dbReference>
<evidence type="ECO:0008006" key="4">
    <source>
        <dbReference type="Google" id="ProtNLM"/>
    </source>
</evidence>
<dbReference type="Proteomes" id="UP001470230">
    <property type="component" value="Unassembled WGS sequence"/>
</dbReference>
<keyword evidence="3" id="KW-1185">Reference proteome</keyword>
<dbReference type="Gene3D" id="3.40.50.11210">
    <property type="entry name" value="Rap/Ran-GAP"/>
    <property type="match status" value="1"/>
</dbReference>
<gene>
    <name evidence="2" type="ORF">M9Y10_002546</name>
</gene>
<dbReference type="InterPro" id="IPR016024">
    <property type="entry name" value="ARM-type_fold"/>
</dbReference>
<dbReference type="SUPFAM" id="SSF111347">
    <property type="entry name" value="Rap/Ran-GAP"/>
    <property type="match status" value="1"/>
</dbReference>
<feature type="compositionally biased region" description="Basic and acidic residues" evidence="1">
    <location>
        <begin position="1017"/>
        <end position="1031"/>
    </location>
</feature>